<evidence type="ECO:0000259" key="15">
    <source>
        <dbReference type="Pfam" id="PF00962"/>
    </source>
</evidence>
<dbReference type="Pfam" id="PF00881">
    <property type="entry name" value="Nitroreductase"/>
    <property type="match status" value="1"/>
</dbReference>
<keyword evidence="7" id="KW-0479">Metal-binding</keyword>
<comment type="cofactor">
    <cofactor evidence="2">
        <name>Zn(2+)</name>
        <dbReference type="ChEBI" id="CHEBI:29105"/>
    </cofactor>
</comment>
<proteinExistence type="inferred from homology"/>
<evidence type="ECO:0000256" key="3">
    <source>
        <dbReference type="ARBA" id="ARBA00005058"/>
    </source>
</evidence>
<dbReference type="EMBL" id="AGNL01002822">
    <property type="protein sequence ID" value="EJK75630.1"/>
    <property type="molecule type" value="Genomic_DNA"/>
</dbReference>
<organism evidence="16 17">
    <name type="scientific">Thalassiosira oceanica</name>
    <name type="common">Marine diatom</name>
    <dbReference type="NCBI Taxonomy" id="159749"/>
    <lineage>
        <taxon>Eukaryota</taxon>
        <taxon>Sar</taxon>
        <taxon>Stramenopiles</taxon>
        <taxon>Ochrophyta</taxon>
        <taxon>Bacillariophyta</taxon>
        <taxon>Coscinodiscophyceae</taxon>
        <taxon>Thalassiosirophycidae</taxon>
        <taxon>Thalassiosirales</taxon>
        <taxon>Thalassiosiraceae</taxon>
        <taxon>Thalassiosira</taxon>
    </lineage>
</organism>
<accession>K0TDY8</accession>
<dbReference type="PANTHER" id="PTHR43114">
    <property type="entry name" value="ADENINE DEAMINASE"/>
    <property type="match status" value="1"/>
</dbReference>
<dbReference type="InterPro" id="IPR000415">
    <property type="entry name" value="Nitroreductase-like"/>
</dbReference>
<name>K0TDY8_THAOC</name>
<dbReference type="SUPFAM" id="SSF55469">
    <property type="entry name" value="FMN-dependent nitroreductase-like"/>
    <property type="match status" value="1"/>
</dbReference>
<evidence type="ECO:0000256" key="1">
    <source>
        <dbReference type="ARBA" id="ARBA00001917"/>
    </source>
</evidence>
<dbReference type="InterPro" id="IPR032466">
    <property type="entry name" value="Metal_Hydrolase"/>
</dbReference>
<gene>
    <name evidence="16" type="ORF">THAOC_02641</name>
</gene>
<evidence type="ECO:0000256" key="10">
    <source>
        <dbReference type="ARBA" id="ARBA00022833"/>
    </source>
</evidence>
<comment type="similarity">
    <text evidence="4">Belongs to the nitroreductase family.</text>
</comment>
<evidence type="ECO:0000256" key="13">
    <source>
        <dbReference type="ARBA" id="ARBA00023027"/>
    </source>
</evidence>
<evidence type="ECO:0000313" key="17">
    <source>
        <dbReference type="Proteomes" id="UP000266841"/>
    </source>
</evidence>
<feature type="domain" description="Nitroreductase" evidence="14">
    <location>
        <begin position="365"/>
        <end position="525"/>
    </location>
</feature>
<dbReference type="InterPro" id="IPR001365">
    <property type="entry name" value="A_deaminase_dom"/>
</dbReference>
<keyword evidence="9" id="KW-0378">Hydrolase</keyword>
<dbReference type="AlphaFoldDB" id="K0TDY8"/>
<keyword evidence="17" id="KW-1185">Reference proteome</keyword>
<reference evidence="16 17" key="1">
    <citation type="journal article" date="2012" name="Genome Biol.">
        <title>Genome and low-iron response of an oceanic diatom adapted to chronic iron limitation.</title>
        <authorList>
            <person name="Lommer M."/>
            <person name="Specht M."/>
            <person name="Roy A.S."/>
            <person name="Kraemer L."/>
            <person name="Andreson R."/>
            <person name="Gutowska M.A."/>
            <person name="Wolf J."/>
            <person name="Bergner S.V."/>
            <person name="Schilhabel M.B."/>
            <person name="Klostermeier U.C."/>
            <person name="Beiko R.G."/>
            <person name="Rosenstiel P."/>
            <person name="Hippler M."/>
            <person name="Laroche J."/>
        </authorList>
    </citation>
    <scope>NUCLEOTIDE SEQUENCE [LARGE SCALE GENOMIC DNA]</scope>
    <source>
        <strain evidence="16 17">CCMP1005</strain>
    </source>
</reference>
<evidence type="ECO:0000256" key="4">
    <source>
        <dbReference type="ARBA" id="ARBA00007118"/>
    </source>
</evidence>
<keyword evidence="5" id="KW-0285">Flavoprotein</keyword>
<evidence type="ECO:0000313" key="16">
    <source>
        <dbReference type="EMBL" id="EJK75630.1"/>
    </source>
</evidence>
<comment type="caution">
    <text evidence="16">The sequence shown here is derived from an EMBL/GenBank/DDBJ whole genome shotgun (WGS) entry which is preliminary data.</text>
</comment>
<sequence length="548" mass="59485">MAATRFRWTSANGVRKERGINLECLLRRSLTSRSVSDFSAFVGVYVAACSCLRTPEDIRRLVLEVSVDLRASGVLYAEIAPSLTYYACHFGSAENTLRVLVEAARLAEDETGVVLGYIISAERQLCPDAAVDLARLARRGAEDMNINGRPAVVGFGLHGPEEGHPPGPFRAAFELACGGGLLASVPHAGELPPGPGLGARSVVDAVAVLGADRIGHGVLALGDSDAMDMLRTKGVVLDVCVTSNYLLNVVDSLEGHPLRWFLDEGVRCTINSDDPLLFGCSVLSEYGVCRHRLGMSDEVLGECARTSFEFSRAPDELGEMQEAFANGTLLMIKRAACHVIPGPTSFYKRLTPQTRFREVNGNILTRRTVNDFMEELPDGWERALERAIEGAIYAPNHKRTEPWKFYLLGETAIEKVCRLNASLVASKKGEDAGAKKLARWLKMPGWLVVTCALSEGVESMAEPTSVLREDYAACCCAVQNLCLSLHSQGIGTKWTTGPVNFHPDFASAVGFDGSHEQVVGTIWFGTAEQRPTAPTKRKSVEDVLVRVE</sequence>
<keyword evidence="10" id="KW-0862">Zinc</keyword>
<evidence type="ECO:0008006" key="18">
    <source>
        <dbReference type="Google" id="ProtNLM"/>
    </source>
</evidence>
<feature type="domain" description="Adenosine deaminase" evidence="15">
    <location>
        <begin position="34"/>
        <end position="316"/>
    </location>
</feature>
<dbReference type="Gene3D" id="3.40.109.10">
    <property type="entry name" value="NADH Oxidase"/>
    <property type="match status" value="1"/>
</dbReference>
<keyword evidence="8" id="KW-0660">Purine salvage</keyword>
<comment type="cofactor">
    <cofactor evidence="1">
        <name>FMN</name>
        <dbReference type="ChEBI" id="CHEBI:58210"/>
    </cofactor>
</comment>
<dbReference type="GO" id="GO:0006166">
    <property type="term" value="P:purine ribonucleoside salvage"/>
    <property type="evidence" value="ECO:0007669"/>
    <property type="project" value="UniProtKB-KW"/>
</dbReference>
<dbReference type="UniPathway" id="UPA00606"/>
<comment type="pathway">
    <text evidence="3">Purine metabolism; purine nucleoside salvage.</text>
</comment>
<dbReference type="CDD" id="cd02135">
    <property type="entry name" value="YdjA-like"/>
    <property type="match status" value="1"/>
</dbReference>
<evidence type="ECO:0000256" key="11">
    <source>
        <dbReference type="ARBA" id="ARBA00022857"/>
    </source>
</evidence>
<evidence type="ECO:0000256" key="6">
    <source>
        <dbReference type="ARBA" id="ARBA00022643"/>
    </source>
</evidence>
<dbReference type="GO" id="GO:0016814">
    <property type="term" value="F:hydrolase activity, acting on carbon-nitrogen (but not peptide) bonds, in cyclic amidines"/>
    <property type="evidence" value="ECO:0007669"/>
    <property type="project" value="UniProtKB-ARBA"/>
</dbReference>
<evidence type="ECO:0000256" key="5">
    <source>
        <dbReference type="ARBA" id="ARBA00022630"/>
    </source>
</evidence>
<evidence type="ECO:0000256" key="9">
    <source>
        <dbReference type="ARBA" id="ARBA00022801"/>
    </source>
</evidence>
<dbReference type="InterPro" id="IPR029479">
    <property type="entry name" value="Nitroreductase"/>
</dbReference>
<dbReference type="GO" id="GO:0046872">
    <property type="term" value="F:metal ion binding"/>
    <property type="evidence" value="ECO:0007669"/>
    <property type="project" value="UniProtKB-KW"/>
</dbReference>
<evidence type="ECO:0000256" key="8">
    <source>
        <dbReference type="ARBA" id="ARBA00022726"/>
    </source>
</evidence>
<dbReference type="InterPro" id="IPR026021">
    <property type="entry name" value="YdjA-like"/>
</dbReference>
<evidence type="ECO:0000259" key="14">
    <source>
        <dbReference type="Pfam" id="PF00881"/>
    </source>
</evidence>
<dbReference type="GO" id="GO:0019239">
    <property type="term" value="F:deaminase activity"/>
    <property type="evidence" value="ECO:0007669"/>
    <property type="project" value="InterPro"/>
</dbReference>
<keyword evidence="11" id="KW-0521">NADP</keyword>
<evidence type="ECO:0000256" key="7">
    <source>
        <dbReference type="ARBA" id="ARBA00022723"/>
    </source>
</evidence>
<protein>
    <recommendedName>
        <fullName evidence="18">Adenosine deaminase domain-containing protein</fullName>
    </recommendedName>
</protein>
<evidence type="ECO:0000256" key="2">
    <source>
        <dbReference type="ARBA" id="ARBA00001947"/>
    </source>
</evidence>
<dbReference type="OrthoDB" id="41362at2759"/>
<keyword evidence="6" id="KW-0288">FMN</keyword>
<evidence type="ECO:0000256" key="12">
    <source>
        <dbReference type="ARBA" id="ARBA00023002"/>
    </source>
</evidence>
<dbReference type="Pfam" id="PF00962">
    <property type="entry name" value="A_deaminase"/>
    <property type="match status" value="1"/>
</dbReference>
<dbReference type="GO" id="GO:0016491">
    <property type="term" value="F:oxidoreductase activity"/>
    <property type="evidence" value="ECO:0007669"/>
    <property type="project" value="UniProtKB-KW"/>
</dbReference>
<keyword evidence="13" id="KW-0520">NAD</keyword>
<dbReference type="SUPFAM" id="SSF51556">
    <property type="entry name" value="Metallo-dependent hydrolases"/>
    <property type="match status" value="1"/>
</dbReference>
<dbReference type="Gene3D" id="3.20.20.140">
    <property type="entry name" value="Metal-dependent hydrolases"/>
    <property type="match status" value="1"/>
</dbReference>
<keyword evidence="12" id="KW-0560">Oxidoreductase</keyword>
<dbReference type="InterPro" id="IPR006330">
    <property type="entry name" value="Ado/ade_deaminase"/>
</dbReference>
<dbReference type="Proteomes" id="UP000266841">
    <property type="component" value="Unassembled WGS sequence"/>
</dbReference>
<dbReference type="PANTHER" id="PTHR43114:SF6">
    <property type="entry name" value="ADENINE DEAMINASE"/>
    <property type="match status" value="1"/>
</dbReference>
<dbReference type="eggNOG" id="KOG1097">
    <property type="taxonomic scope" value="Eukaryota"/>
</dbReference>